<dbReference type="GO" id="GO:0003700">
    <property type="term" value="F:DNA-binding transcription factor activity"/>
    <property type="evidence" value="ECO:0007669"/>
    <property type="project" value="InterPro"/>
</dbReference>
<evidence type="ECO:0000313" key="6">
    <source>
        <dbReference type="Proteomes" id="UP000249254"/>
    </source>
</evidence>
<organism evidence="5 6">
    <name type="scientific">Phenylobacterium soli</name>
    <dbReference type="NCBI Taxonomy" id="2170551"/>
    <lineage>
        <taxon>Bacteria</taxon>
        <taxon>Pseudomonadati</taxon>
        <taxon>Pseudomonadota</taxon>
        <taxon>Alphaproteobacteria</taxon>
        <taxon>Caulobacterales</taxon>
        <taxon>Caulobacteraceae</taxon>
        <taxon>Phenylobacterium</taxon>
    </lineage>
</organism>
<dbReference type="PROSITE" id="PS01124">
    <property type="entry name" value="HTH_ARAC_FAMILY_2"/>
    <property type="match status" value="1"/>
</dbReference>
<reference evidence="6" key="1">
    <citation type="submission" date="2018-05" db="EMBL/GenBank/DDBJ databases">
        <authorList>
            <person name="Li X."/>
        </authorList>
    </citation>
    <scope>NUCLEOTIDE SEQUENCE [LARGE SCALE GENOMIC DNA]</scope>
    <source>
        <strain evidence="6">LX32</strain>
    </source>
</reference>
<dbReference type="InterPro" id="IPR009057">
    <property type="entry name" value="Homeodomain-like_sf"/>
</dbReference>
<gene>
    <name evidence="5" type="ORF">DJ017_13535</name>
</gene>
<dbReference type="Pfam" id="PF12833">
    <property type="entry name" value="HTH_18"/>
    <property type="match status" value="1"/>
</dbReference>
<dbReference type="Proteomes" id="UP000249254">
    <property type="component" value="Unassembled WGS sequence"/>
</dbReference>
<dbReference type="Gene3D" id="3.40.50.880">
    <property type="match status" value="1"/>
</dbReference>
<dbReference type="GO" id="GO:0043565">
    <property type="term" value="F:sequence-specific DNA binding"/>
    <property type="evidence" value="ECO:0007669"/>
    <property type="project" value="InterPro"/>
</dbReference>
<sequence>MRHCSRRAGRLSHDLRRARPVRGAPSMLPTTILALETALASSVTITIDVMAMANRICLAAGRPPAFDVRLVGSGAALFRPFLAVPEAQHERPELMIVPAQGFSKADCYRTRLAEPDAREGRELVAEAVRGGAHAASSCTGTLLLAATGLLDGRRATTAWWLAPAFRELFPAVELDTAELILSDGPLTTAGAAMAQMDLMVGLVARYAGAETAEACARRMVLDERRSQLPYMAIGLLAAASDSVARAAAWARPRLAEPIGVGDLALAAGLSARTFARRVSAATGLSPIRFLQQLRVERAIELIETTQLSFEEVAFRVGYAEPSTLRTLIRRGAGLGPRDLRARAQGRTRGRPRDPMEVNAAAPAP</sequence>
<proteinExistence type="predicted"/>
<dbReference type="AlphaFoldDB" id="A0A328AKI1"/>
<dbReference type="SUPFAM" id="SSF52317">
    <property type="entry name" value="Class I glutamine amidotransferase-like"/>
    <property type="match status" value="1"/>
</dbReference>
<dbReference type="SMART" id="SM00342">
    <property type="entry name" value="HTH_ARAC"/>
    <property type="match status" value="1"/>
</dbReference>
<dbReference type="InterPro" id="IPR029062">
    <property type="entry name" value="Class_I_gatase-like"/>
</dbReference>
<feature type="domain" description="HTH araC/xylS-type" evidence="4">
    <location>
        <begin position="244"/>
        <end position="342"/>
    </location>
</feature>
<dbReference type="OrthoDB" id="186587at2"/>
<comment type="caution">
    <text evidence="5">The sequence shown here is derived from an EMBL/GenBank/DDBJ whole genome shotgun (WGS) entry which is preliminary data.</text>
</comment>
<name>A0A328AKI1_9CAUL</name>
<feature type="region of interest" description="Disordered" evidence="3">
    <location>
        <begin position="338"/>
        <end position="364"/>
    </location>
</feature>
<dbReference type="SUPFAM" id="SSF46689">
    <property type="entry name" value="Homeodomain-like"/>
    <property type="match status" value="2"/>
</dbReference>
<dbReference type="EMBL" id="QFYQ01000001">
    <property type="protein sequence ID" value="RAK55463.1"/>
    <property type="molecule type" value="Genomic_DNA"/>
</dbReference>
<evidence type="ECO:0000256" key="2">
    <source>
        <dbReference type="ARBA" id="ARBA00023163"/>
    </source>
</evidence>
<dbReference type="PANTHER" id="PTHR43130:SF3">
    <property type="entry name" value="HTH-TYPE TRANSCRIPTIONAL REGULATOR RV1931C"/>
    <property type="match status" value="1"/>
</dbReference>
<keyword evidence="2" id="KW-0804">Transcription</keyword>
<protein>
    <submittedName>
        <fullName evidence="5">AraC family transcriptional regulator</fullName>
    </submittedName>
</protein>
<evidence type="ECO:0000259" key="4">
    <source>
        <dbReference type="PROSITE" id="PS01124"/>
    </source>
</evidence>
<dbReference type="InterPro" id="IPR052158">
    <property type="entry name" value="INH-QAR"/>
</dbReference>
<keyword evidence="1" id="KW-0805">Transcription regulation</keyword>
<dbReference type="PANTHER" id="PTHR43130">
    <property type="entry name" value="ARAC-FAMILY TRANSCRIPTIONAL REGULATOR"/>
    <property type="match status" value="1"/>
</dbReference>
<accession>A0A328AKI1</accession>
<dbReference type="Gene3D" id="1.10.10.60">
    <property type="entry name" value="Homeodomain-like"/>
    <property type="match status" value="1"/>
</dbReference>
<keyword evidence="6" id="KW-1185">Reference proteome</keyword>
<evidence type="ECO:0000313" key="5">
    <source>
        <dbReference type="EMBL" id="RAK55463.1"/>
    </source>
</evidence>
<dbReference type="InterPro" id="IPR018060">
    <property type="entry name" value="HTH_AraC"/>
</dbReference>
<evidence type="ECO:0000256" key="1">
    <source>
        <dbReference type="ARBA" id="ARBA00023015"/>
    </source>
</evidence>
<evidence type="ECO:0000256" key="3">
    <source>
        <dbReference type="SAM" id="MobiDB-lite"/>
    </source>
</evidence>